<gene>
    <name evidence="2" type="ORF">CPB83DRAFT_732373</name>
</gene>
<feature type="compositionally biased region" description="Polar residues" evidence="1">
    <location>
        <begin position="1"/>
        <end position="13"/>
    </location>
</feature>
<dbReference type="AlphaFoldDB" id="A0A9P6JTI0"/>
<comment type="caution">
    <text evidence="2">The sequence shown here is derived from an EMBL/GenBank/DDBJ whole genome shotgun (WGS) entry which is preliminary data.</text>
</comment>
<protein>
    <submittedName>
        <fullName evidence="2">Uncharacterized protein</fullName>
    </submittedName>
</protein>
<proteinExistence type="predicted"/>
<dbReference type="InterPro" id="IPR032710">
    <property type="entry name" value="NTF2-like_dom_sf"/>
</dbReference>
<dbReference type="EMBL" id="MU157833">
    <property type="protein sequence ID" value="KAF9531933.1"/>
    <property type="molecule type" value="Genomic_DNA"/>
</dbReference>
<dbReference type="OrthoDB" id="2400485at2759"/>
<accession>A0A9P6JTI0</accession>
<sequence length="183" mass="20212">TTMTSQVDSSLNSAGLKPEESKALQDRSAQPHEQPVITAIKEMYSCKPTATTFNVYATDAVFHDPIGIAPGRESVRNQFIALAKLFPRADIPKFRILENPPTVPPNTILIDQDVAYFRDANASAPTKTVNSLLTLKVDDTNKVISHNEEWDHSKTTTGEDGFFGMLNEHRKKITAKLTNVMLG</sequence>
<name>A0A9P6JTI0_9AGAR</name>
<feature type="non-terminal residue" evidence="2">
    <location>
        <position position="1"/>
    </location>
</feature>
<evidence type="ECO:0000313" key="3">
    <source>
        <dbReference type="Proteomes" id="UP000807306"/>
    </source>
</evidence>
<feature type="region of interest" description="Disordered" evidence="1">
    <location>
        <begin position="1"/>
        <end position="32"/>
    </location>
</feature>
<dbReference type="SUPFAM" id="SSF54427">
    <property type="entry name" value="NTF2-like"/>
    <property type="match status" value="1"/>
</dbReference>
<keyword evidence="3" id="KW-1185">Reference proteome</keyword>
<evidence type="ECO:0000256" key="1">
    <source>
        <dbReference type="SAM" id="MobiDB-lite"/>
    </source>
</evidence>
<reference evidence="2" key="1">
    <citation type="submission" date="2020-11" db="EMBL/GenBank/DDBJ databases">
        <authorList>
            <consortium name="DOE Joint Genome Institute"/>
            <person name="Ahrendt S."/>
            <person name="Riley R."/>
            <person name="Andreopoulos W."/>
            <person name="Labutti K."/>
            <person name="Pangilinan J."/>
            <person name="Ruiz-Duenas F.J."/>
            <person name="Barrasa J.M."/>
            <person name="Sanchez-Garcia M."/>
            <person name="Camarero S."/>
            <person name="Miyauchi S."/>
            <person name="Serrano A."/>
            <person name="Linde D."/>
            <person name="Babiker R."/>
            <person name="Drula E."/>
            <person name="Ayuso-Fernandez I."/>
            <person name="Pacheco R."/>
            <person name="Padilla G."/>
            <person name="Ferreira P."/>
            <person name="Barriuso J."/>
            <person name="Kellner H."/>
            <person name="Castanera R."/>
            <person name="Alfaro M."/>
            <person name="Ramirez L."/>
            <person name="Pisabarro A.G."/>
            <person name="Kuo A."/>
            <person name="Tritt A."/>
            <person name="Lipzen A."/>
            <person name="He G."/>
            <person name="Yan M."/>
            <person name="Ng V."/>
            <person name="Cullen D."/>
            <person name="Martin F."/>
            <person name="Rosso M.-N."/>
            <person name="Henrissat B."/>
            <person name="Hibbett D."/>
            <person name="Martinez A.T."/>
            <person name="Grigoriev I.V."/>
        </authorList>
    </citation>
    <scope>NUCLEOTIDE SEQUENCE</scope>
    <source>
        <strain evidence="2">CBS 506.95</strain>
    </source>
</reference>
<organism evidence="2 3">
    <name type="scientific">Crepidotus variabilis</name>
    <dbReference type="NCBI Taxonomy" id="179855"/>
    <lineage>
        <taxon>Eukaryota</taxon>
        <taxon>Fungi</taxon>
        <taxon>Dikarya</taxon>
        <taxon>Basidiomycota</taxon>
        <taxon>Agaricomycotina</taxon>
        <taxon>Agaricomycetes</taxon>
        <taxon>Agaricomycetidae</taxon>
        <taxon>Agaricales</taxon>
        <taxon>Agaricineae</taxon>
        <taxon>Crepidotaceae</taxon>
        <taxon>Crepidotus</taxon>
    </lineage>
</organism>
<dbReference type="Proteomes" id="UP000807306">
    <property type="component" value="Unassembled WGS sequence"/>
</dbReference>
<dbReference type="PANTHER" id="PTHR34213:SF2">
    <property type="entry name" value="NUCLEAR TRANSPORT FACTOR 2 (NTF2) FAMILY PROTEIN"/>
    <property type="match status" value="1"/>
</dbReference>
<evidence type="ECO:0000313" key="2">
    <source>
        <dbReference type="EMBL" id="KAF9531933.1"/>
    </source>
</evidence>
<dbReference type="PANTHER" id="PTHR34213">
    <property type="entry name" value="NUCLEAR TRANSPORT FACTOR 2 (NTF2) FAMILY PROTEIN"/>
    <property type="match status" value="1"/>
</dbReference>
<feature type="non-terminal residue" evidence="2">
    <location>
        <position position="183"/>
    </location>
</feature>